<keyword evidence="5" id="KW-0732">Signal</keyword>
<dbReference type="PROSITE" id="PS50268">
    <property type="entry name" value="CADHERIN_2"/>
    <property type="match status" value="12"/>
</dbReference>
<dbReference type="SMART" id="SM00736">
    <property type="entry name" value="CADG"/>
    <property type="match status" value="5"/>
</dbReference>
<comment type="caution">
    <text evidence="7">The sequence shown here is derived from an EMBL/GenBank/DDBJ whole genome shotgun (WGS) entry which is preliminary data.</text>
</comment>
<keyword evidence="2" id="KW-0812">Transmembrane</keyword>
<feature type="domain" description="Cadherin" evidence="6">
    <location>
        <begin position="246"/>
        <end position="339"/>
    </location>
</feature>
<dbReference type="Pfam" id="PF00028">
    <property type="entry name" value="Cadherin"/>
    <property type="match status" value="5"/>
</dbReference>
<dbReference type="EMBL" id="JBIPKE010000020">
    <property type="protein sequence ID" value="MFH6985648.1"/>
    <property type="molecule type" value="Genomic_DNA"/>
</dbReference>
<evidence type="ECO:0000256" key="1">
    <source>
        <dbReference type="ARBA" id="ARBA00004167"/>
    </source>
</evidence>
<name>A0ABW7NDM3_9BACT</name>
<feature type="domain" description="Cadherin" evidence="6">
    <location>
        <begin position="139"/>
        <end position="239"/>
    </location>
</feature>
<dbReference type="InterPro" id="IPR015919">
    <property type="entry name" value="Cadherin-like_sf"/>
</dbReference>
<dbReference type="SMART" id="SM00112">
    <property type="entry name" value="CA"/>
    <property type="match status" value="12"/>
</dbReference>
<dbReference type="NCBIfam" id="TIGR04131">
    <property type="entry name" value="Bac_Flav_CTERM"/>
    <property type="match status" value="1"/>
</dbReference>
<feature type="domain" description="Cadherin" evidence="6">
    <location>
        <begin position="346"/>
        <end position="439"/>
    </location>
</feature>
<dbReference type="CDD" id="cd11304">
    <property type="entry name" value="Cadherin_repeat"/>
    <property type="match status" value="12"/>
</dbReference>
<dbReference type="Proteomes" id="UP001610063">
    <property type="component" value="Unassembled WGS sequence"/>
</dbReference>
<keyword evidence="8" id="KW-1185">Reference proteome</keyword>
<feature type="domain" description="Cadherin" evidence="6">
    <location>
        <begin position="1145"/>
        <end position="1237"/>
    </location>
</feature>
<evidence type="ECO:0000256" key="4">
    <source>
        <dbReference type="ARBA" id="ARBA00023180"/>
    </source>
</evidence>
<feature type="domain" description="Cadherin" evidence="6">
    <location>
        <begin position="446"/>
        <end position="539"/>
    </location>
</feature>
<dbReference type="SUPFAM" id="SSF49313">
    <property type="entry name" value="Cadherin-like"/>
    <property type="match status" value="12"/>
</dbReference>
<dbReference type="InterPro" id="IPR040853">
    <property type="entry name" value="RapA2_cadherin-like"/>
</dbReference>
<evidence type="ECO:0000256" key="3">
    <source>
        <dbReference type="ARBA" id="ARBA00022989"/>
    </source>
</evidence>
<dbReference type="PRINTS" id="PR00205">
    <property type="entry name" value="CADHERIN"/>
</dbReference>
<dbReference type="InterPro" id="IPR026341">
    <property type="entry name" value="T9SS_type_B"/>
</dbReference>
<protein>
    <submittedName>
        <fullName evidence="7">Cadherin domain-containing protein</fullName>
    </submittedName>
</protein>
<dbReference type="InterPro" id="IPR006644">
    <property type="entry name" value="Cadg"/>
</dbReference>
<dbReference type="Pfam" id="PF13585">
    <property type="entry name" value="CHU_C"/>
    <property type="match status" value="1"/>
</dbReference>
<dbReference type="PANTHER" id="PTHR24028:SF328">
    <property type="entry name" value="CADHERIN-3"/>
    <property type="match status" value="1"/>
</dbReference>
<sequence length="1428" mass="155272">MKNIILMILVLSGAMSYGQAPGSWTVDPNDFTYDMAITARLEVNGRVSTSSNDVVAAFIDGVVVGVGSPDVNVPSTGEVVIFLTVYSNSASGKTVTFQIYDDQNNEVLNAVNSLAFENNAQTGSNTVPYVISDNYAPTAISLSASSISENLTAGSVVGVLSTTDANHSTGFTYQLVTGEGDTGNSFFTITGNELKTAEILNFEVKNEYSVRVQTTDPKGATFERAFVITVLDVNDGPTDIILSASTLAENNETFAQVGLLTTTDEDAGDSFVYTLTGSADDSNFEIRDGNRLVLGVVANFEVKASYSLTITVTDQAGAGLTYQESFVVNISDVNEAPTDITLSNNELDENSPTGTILGTLTTTDQDLSAGDTHTYTFINGTDSNGDFLLDGNTLKAIVVPDFEEKSTYFLTLVVKDAANNTFTKQFQINILDVNEAPNDIYLSKNTLAEDAAIGTFIGRLSVNDVDDVDTYEYAFVSGDGDTGNALFQITDDEITSNGNFDFEVKSEYEVRIQATDAGSNTFQKVFTIVLLDANDPPTNLKMSKSDFYENNTIGQEVAVISVTDQDATDEYVYSLIGTDHDDYFEINDNKLYVQQVIDYETNTTLTVTIQVTDDGGAGFSYQKQFVLTINNRNEAPTEIFVTNLSIPEDMAVGQKVADLSAEDSDNVFGEVHTFSFSSGEDTDGPFFIDGSSIKLAQKVDFESVSSYFISLMVTDKAANTFVQQFQVTIEDVNEPPNDVYLSKNTLKEDATPGTFIGRLSVNDVDNPDVFTYAFVSGDGDTNNDLFLLEDDVFLSNGTFDYEVKSEYEVRVQATDNGSNTFQKAFKINLTDANDPPTNLKLSKSDFYENNTIGQEIAVISVTDQDATDEYVFSLVGSDHDDFFEINDNKLYAQQVVDYETNTTLTITIEVTDAGGEGFSFEKEFTLTINNRNEAPTAIMVSNLIVPEHTGVGQKIADLSAEDTDNAFGELHTFSFSNGNDTSGPFFIDGNTITMAEKVNYEEKSSYFIALKVSDKEANTFVQQFTITISDENDVPTAVALSGNTFDENLPVGTEVGEFTTTDEDAGETFTYALKAGAGGGSNALFSIEDNVLKTAQVFDFEQTGSLSVRVAATDGDGAVIEKAFTLTVNDTNDAPTGLLLSNDVVDENQPSGTLIGVLSTDDTDASDSFSYTITGADAEQLKKFFKISGDQLQTKVPLDAEGQGQFALEITVTDKGQSTFSENFVVLVESVNEAPVLADTTLYITENSESESSLGFLNVTDVDGDDFTFEIIRSDPFFDESKGAFRIDASGQVLVNNKDSLDYEELKEVIYRVRVTDSGSPQLTVEALLRIEIQDAVESDLLPVNEVITPNSDGYNDYFFIQNISLYEGYTLVIYKGSGIEVYRSTPYANEWDGVSQNGKELDPGVYYYKFYSSLGNLYRGTVTIIRN</sequence>
<keyword evidence="3" id="KW-0472">Membrane</keyword>
<dbReference type="Pfam" id="PF17803">
    <property type="entry name" value="Cadherin_4"/>
    <property type="match status" value="1"/>
</dbReference>
<feature type="domain" description="Cadherin" evidence="6">
    <location>
        <begin position="945"/>
        <end position="1037"/>
    </location>
</feature>
<accession>A0ABW7NDM3</accession>
<feature type="domain" description="Cadherin" evidence="6">
    <location>
        <begin position="549"/>
        <end position="640"/>
    </location>
</feature>
<evidence type="ECO:0000256" key="2">
    <source>
        <dbReference type="ARBA" id="ARBA00022692"/>
    </source>
</evidence>
<proteinExistence type="predicted"/>
<evidence type="ECO:0000256" key="5">
    <source>
        <dbReference type="SAM" id="SignalP"/>
    </source>
</evidence>
<evidence type="ECO:0000313" key="8">
    <source>
        <dbReference type="Proteomes" id="UP001610063"/>
    </source>
</evidence>
<keyword evidence="3" id="KW-1133">Transmembrane helix</keyword>
<feature type="domain" description="Cadherin" evidence="6">
    <location>
        <begin position="848"/>
        <end position="937"/>
    </location>
</feature>
<feature type="domain" description="Cadherin" evidence="6">
    <location>
        <begin position="1047"/>
        <end position="1137"/>
    </location>
</feature>
<feature type="signal peptide" evidence="5">
    <location>
        <begin position="1"/>
        <end position="20"/>
    </location>
</feature>
<dbReference type="RefSeq" id="WP_395419064.1">
    <property type="nucleotide sequence ID" value="NZ_JBIPKE010000020.1"/>
</dbReference>
<keyword evidence="4" id="KW-0325">Glycoprotein</keyword>
<dbReference type="InterPro" id="IPR050174">
    <property type="entry name" value="Protocadherin/Cadherin-CA"/>
</dbReference>
<organism evidence="7 8">
    <name type="scientific">Marinoscillum luteum</name>
    <dbReference type="NCBI Taxonomy" id="861051"/>
    <lineage>
        <taxon>Bacteria</taxon>
        <taxon>Pseudomonadati</taxon>
        <taxon>Bacteroidota</taxon>
        <taxon>Cytophagia</taxon>
        <taxon>Cytophagales</taxon>
        <taxon>Reichenbachiellaceae</taxon>
        <taxon>Marinoscillum</taxon>
    </lineage>
</organism>
<dbReference type="InterPro" id="IPR002126">
    <property type="entry name" value="Cadherin-like_dom"/>
</dbReference>
<feature type="domain" description="Cadherin" evidence="6">
    <location>
        <begin position="638"/>
        <end position="738"/>
    </location>
</feature>
<feature type="domain" description="Cadherin" evidence="6">
    <location>
        <begin position="1236"/>
        <end position="1345"/>
    </location>
</feature>
<dbReference type="Gene3D" id="2.60.40.60">
    <property type="entry name" value="Cadherins"/>
    <property type="match status" value="12"/>
</dbReference>
<evidence type="ECO:0000313" key="7">
    <source>
        <dbReference type="EMBL" id="MFH6985648.1"/>
    </source>
</evidence>
<reference evidence="7 8" key="1">
    <citation type="journal article" date="2013" name="Int. J. Syst. Evol. Microbiol.">
        <title>Marinoscillum luteum sp. nov., isolated from marine sediment.</title>
        <authorList>
            <person name="Cha I.T."/>
            <person name="Park S.J."/>
            <person name="Kim S.J."/>
            <person name="Kim J.G."/>
            <person name="Jung M.Y."/>
            <person name="Shin K.S."/>
            <person name="Kwon K.K."/>
            <person name="Yang S.H."/>
            <person name="Seo Y.S."/>
            <person name="Rhee S.K."/>
        </authorList>
    </citation>
    <scope>NUCLEOTIDE SEQUENCE [LARGE SCALE GENOMIC DNA]</scope>
    <source>
        <strain evidence="7 8">KCTC 23939</strain>
    </source>
</reference>
<feature type="domain" description="Cadherin" evidence="6">
    <location>
        <begin position="745"/>
        <end position="838"/>
    </location>
</feature>
<comment type="subcellular location">
    <subcellularLocation>
        <location evidence="1">Membrane</location>
        <topology evidence="1">Single-pass membrane protein</topology>
    </subcellularLocation>
</comment>
<dbReference type="PANTHER" id="PTHR24028">
    <property type="entry name" value="CADHERIN-87A"/>
    <property type="match status" value="1"/>
</dbReference>
<gene>
    <name evidence="7" type="ORF">ACHKAR_19505</name>
</gene>
<evidence type="ECO:0000259" key="6">
    <source>
        <dbReference type="PROSITE" id="PS50268"/>
    </source>
</evidence>
<feature type="chain" id="PRO_5045065890" evidence="5">
    <location>
        <begin position="21"/>
        <end position="1428"/>
    </location>
</feature>